<dbReference type="Gene3D" id="1.25.10.10">
    <property type="entry name" value="Leucine-rich Repeat Variant"/>
    <property type="match status" value="2"/>
</dbReference>
<dbReference type="GO" id="GO:0048487">
    <property type="term" value="F:beta-tubulin binding"/>
    <property type="evidence" value="ECO:0007669"/>
    <property type="project" value="InterPro"/>
</dbReference>
<dbReference type="Pfam" id="PF25767">
    <property type="entry name" value="ARM_TBCD_2nd"/>
    <property type="match status" value="1"/>
</dbReference>
<evidence type="ECO:0000259" key="6">
    <source>
        <dbReference type="Pfam" id="PF25767"/>
    </source>
</evidence>
<feature type="compositionally biased region" description="Polar residues" evidence="4">
    <location>
        <begin position="782"/>
        <end position="797"/>
    </location>
</feature>
<sequence>MDTMDTCTESNRHFVDFDQCLGIINDLQTKLTVNKEGVGSDEQLVRSETERLVDLFKRTIDKYQEQPDLIEPYLAQLIDSLTSHLRDSDQTSSNLYHTSFKFLYQLIKVVGFKSFGRKLPHETDKLPLLVSLLDKEDPEDKTNWQTRYVLTVWLSTVILTPFDLAKFDSDPSSTRMSDRIYFTLAKSLSNHDSCQHVTAYCLAKLFTRSDMMKDDKNLNKFIESALDEVANVKISANSTDDVKLIGYLRTLCYIFKFGTRNDLKKRSEPILAALMKSDIVSINRELVRHLYVKLLQRIGMTLLPKRIATWRYKRGSRILGSTTSADSQSIDVSDEKSKPTSQHTIQDEDIDSQDLFDEEVHAAEILQSILGVLFVEAKNTQTKIRWSAAKGIARVASRLSRERASDVIDNVLSSYFDKDLSNEYAWHGGCLALAEMARQGLILEEKLPEVIEIVGRAILYDKIKGSCAIGAQVREAACYVFWAMSRTYEDHLLAPHITSISINLLCTMLFDRELQCRRAASATFQELVGRQGTFNAEGISILTQLDYQSVGLRQFTYLELATQVATFGSKYYEPFIEHLIEKKLGHWDIKIRRLASDSLSALMLYPSNDFVEVNVMPRLSEMCLQNTDNNCKHGGILGLAKVIQGLVPLAYQFKPELIELVGSMAKKCEKQLKSKQQAPNFIEAITSLIISSELAKFTFPEEILQQWEPLTLQALDSDNADLRNIGSDCLLTLYRYFYGQNKSAKDRLLTILNRSLQSPNESTRCGGLRSLSKLGLALSDSRVMSGNSGSGAASKTTAEQDQQKHEQDQQKQSENEKESQQRTEQLASCFTRTGGEIKVDSDTPDIILMSLTGYIGKETRDKSAGVVFAQAMAEACLALASFIRTLDKSRLVISRQWLRVSFDVLLEKAEDYTFDKRGDIGVVVRRAAVRALQDLCLFLSSIGLDSVLLEDLGQPEKPYENRLTMIVAKILQQCVSYNNSAREQAALAFYQLIKVFKQNDLCVPQLERILDLFEQFEVHGEDGKQDGETFNWRDESMPIFVALLAEPVYNLDLWIGLVPAVGMASDLVTKDSQLALVHDIRQMVANQSLYNMKSIFEGLFTCLDSNKRLATNALKVVDCLVTRSQIDELDGDILLRLVESCWRLQSHSDMKRSLLVSRVMCSMLHFRGQALLNCLKHCMDLLVSSFIEVRIYTAEQMGCVLSCGEIEGKLLDLFGEIQRGGSSVGQETGEIDLQSAKQELDLDGASALLYETDWSEALDKVTPVRDQIYVKCLLNRLD</sequence>
<feature type="compositionally biased region" description="Polar residues" evidence="4">
    <location>
        <begin position="321"/>
        <end position="331"/>
    </location>
</feature>
<dbReference type="InterPro" id="IPR016024">
    <property type="entry name" value="ARM-type_fold"/>
</dbReference>
<reference evidence="7" key="1">
    <citation type="submission" date="2018-10" db="EMBL/GenBank/DDBJ databases">
        <title>Transcriptome assembly of Aceria tosichella (Wheat curl mite) Type 2.</title>
        <authorList>
            <person name="Scully E.D."/>
            <person name="Geib S.M."/>
            <person name="Palmer N.A."/>
            <person name="Gupta A.K."/>
            <person name="Sarath G."/>
            <person name="Tatineni S."/>
        </authorList>
    </citation>
    <scope>NUCLEOTIDE SEQUENCE</scope>
    <source>
        <strain evidence="7">LincolnNE</strain>
    </source>
</reference>
<evidence type="ECO:0000313" key="7">
    <source>
        <dbReference type="EMBL" id="MDE50170.1"/>
    </source>
</evidence>
<name>A0A6G1SJT4_9ACAR</name>
<dbReference type="GO" id="GO:0070830">
    <property type="term" value="P:bicellular tight junction assembly"/>
    <property type="evidence" value="ECO:0007669"/>
    <property type="project" value="TreeGrafter"/>
</dbReference>
<feature type="region of interest" description="Disordered" evidence="4">
    <location>
        <begin position="321"/>
        <end position="348"/>
    </location>
</feature>
<feature type="region of interest" description="Disordered" evidence="4">
    <location>
        <begin position="782"/>
        <end position="824"/>
    </location>
</feature>
<dbReference type="PANTHER" id="PTHR12658">
    <property type="entry name" value="BETA-TUBULIN COFACTOR D"/>
    <property type="match status" value="1"/>
</dbReference>
<dbReference type="EMBL" id="GGYP01005399">
    <property type="protein sequence ID" value="MDE50170.1"/>
    <property type="molecule type" value="Transcribed_RNA"/>
</dbReference>
<accession>A0A6G1SJT4</accession>
<feature type="domain" description="Tubulin-folding cofactor D ARM repeats" evidence="6">
    <location>
        <begin position="286"/>
        <end position="535"/>
    </location>
</feature>
<feature type="compositionally biased region" description="Basic and acidic residues" evidence="4">
    <location>
        <begin position="801"/>
        <end position="821"/>
    </location>
</feature>
<gene>
    <name evidence="7" type="primary">TBCD</name>
    <name evidence="7" type="ORF">g.11829</name>
</gene>
<evidence type="ECO:0000256" key="1">
    <source>
        <dbReference type="ARBA" id="ARBA00006853"/>
    </source>
</evidence>
<evidence type="ECO:0000256" key="4">
    <source>
        <dbReference type="SAM" id="MobiDB-lite"/>
    </source>
</evidence>
<protein>
    <recommendedName>
        <fullName evidence="2">Tubulin-specific chaperone D</fullName>
    </recommendedName>
</protein>
<dbReference type="AlphaFoldDB" id="A0A6G1SJT4"/>
<evidence type="ECO:0000259" key="5">
    <source>
        <dbReference type="Pfam" id="PF12612"/>
    </source>
</evidence>
<evidence type="ECO:0000256" key="2">
    <source>
        <dbReference type="ARBA" id="ARBA00015003"/>
    </source>
</evidence>
<dbReference type="GO" id="GO:0005096">
    <property type="term" value="F:GTPase activator activity"/>
    <property type="evidence" value="ECO:0007669"/>
    <property type="project" value="InterPro"/>
</dbReference>
<keyword evidence="3" id="KW-0143">Chaperone</keyword>
<comment type="similarity">
    <text evidence="1">Belongs to the TBCD family.</text>
</comment>
<dbReference type="Pfam" id="PF12612">
    <property type="entry name" value="TFCD_C"/>
    <property type="match status" value="1"/>
</dbReference>
<dbReference type="GO" id="GO:0007021">
    <property type="term" value="P:tubulin complex assembly"/>
    <property type="evidence" value="ECO:0007669"/>
    <property type="project" value="InterPro"/>
</dbReference>
<feature type="domain" description="Tubulin-folding cofactor D C-terminal" evidence="5">
    <location>
        <begin position="965"/>
        <end position="1141"/>
    </location>
</feature>
<dbReference type="GO" id="GO:0034333">
    <property type="term" value="P:adherens junction assembly"/>
    <property type="evidence" value="ECO:0007669"/>
    <property type="project" value="TreeGrafter"/>
</dbReference>
<dbReference type="InterPro" id="IPR011989">
    <property type="entry name" value="ARM-like"/>
</dbReference>
<dbReference type="InterPro" id="IPR022577">
    <property type="entry name" value="TBCD_C"/>
</dbReference>
<dbReference type="InterPro" id="IPR058033">
    <property type="entry name" value="ARM_TBCD_2nd"/>
</dbReference>
<dbReference type="PANTHER" id="PTHR12658:SF0">
    <property type="entry name" value="TUBULIN-SPECIFIC CHAPERONE D"/>
    <property type="match status" value="1"/>
</dbReference>
<dbReference type="SUPFAM" id="SSF48371">
    <property type="entry name" value="ARM repeat"/>
    <property type="match status" value="2"/>
</dbReference>
<dbReference type="GO" id="GO:0007023">
    <property type="term" value="P:post-chaperonin tubulin folding pathway"/>
    <property type="evidence" value="ECO:0007669"/>
    <property type="project" value="InterPro"/>
</dbReference>
<proteinExistence type="inferred from homology"/>
<evidence type="ECO:0000256" key="3">
    <source>
        <dbReference type="ARBA" id="ARBA00023186"/>
    </source>
</evidence>
<dbReference type="GO" id="GO:0016328">
    <property type="term" value="C:lateral plasma membrane"/>
    <property type="evidence" value="ECO:0007669"/>
    <property type="project" value="TreeGrafter"/>
</dbReference>
<organism evidence="7">
    <name type="scientific">Aceria tosichella</name>
    <name type="common">wheat curl mite</name>
    <dbReference type="NCBI Taxonomy" id="561515"/>
    <lineage>
        <taxon>Eukaryota</taxon>
        <taxon>Metazoa</taxon>
        <taxon>Ecdysozoa</taxon>
        <taxon>Arthropoda</taxon>
        <taxon>Chelicerata</taxon>
        <taxon>Arachnida</taxon>
        <taxon>Acari</taxon>
        <taxon>Acariformes</taxon>
        <taxon>Trombidiformes</taxon>
        <taxon>Prostigmata</taxon>
        <taxon>Eupodina</taxon>
        <taxon>Eriophyoidea</taxon>
        <taxon>Eriophyidae</taxon>
        <taxon>Eriophyinae</taxon>
        <taxon>Aceriini</taxon>
        <taxon>Aceria</taxon>
    </lineage>
</organism>
<dbReference type="GO" id="GO:0000226">
    <property type="term" value="P:microtubule cytoskeleton organization"/>
    <property type="evidence" value="ECO:0007669"/>
    <property type="project" value="TreeGrafter"/>
</dbReference>
<dbReference type="InterPro" id="IPR033162">
    <property type="entry name" value="TBCD"/>
</dbReference>
<dbReference type="Pfam" id="PF23579">
    <property type="entry name" value="ARM_TBCD"/>
    <property type="match status" value="1"/>
</dbReference>